<protein>
    <submittedName>
        <fullName evidence="1">Uncharacterized protein</fullName>
    </submittedName>
</protein>
<name>A0A0J7ZME3_STRVR</name>
<accession>A0A0J7ZME3</accession>
<sequence length="120" mass="13373">MAGTLQNDTGYTFYGADLEGGSNRCRVWNKGGDSTIAYKTFDCAKYKVAPHTTTGYWKDVDAINPGGGQPQYRVRFGYGPDWTWVWQGTYTKIRNWHRAICSASANGLVSCTVVQTVYQP</sequence>
<reference evidence="1 2" key="1">
    <citation type="submission" date="2015-06" db="EMBL/GenBank/DDBJ databases">
        <authorList>
            <person name="Ju K.-S."/>
            <person name="Doroghazi J.R."/>
            <person name="Metcalf W.W."/>
        </authorList>
    </citation>
    <scope>NUCLEOTIDE SEQUENCE [LARGE SCALE GENOMIC DNA]</scope>
    <source>
        <strain evidence="1 2">NRRL 3414</strain>
    </source>
</reference>
<evidence type="ECO:0000313" key="1">
    <source>
        <dbReference type="EMBL" id="KMS76552.1"/>
    </source>
</evidence>
<dbReference type="Proteomes" id="UP000037432">
    <property type="component" value="Unassembled WGS sequence"/>
</dbReference>
<dbReference type="AlphaFoldDB" id="A0A0J7ZME3"/>
<evidence type="ECO:0000313" key="2">
    <source>
        <dbReference type="Proteomes" id="UP000037432"/>
    </source>
</evidence>
<organism evidence="1 2">
    <name type="scientific">Streptomyces viridochromogenes</name>
    <dbReference type="NCBI Taxonomy" id="1938"/>
    <lineage>
        <taxon>Bacteria</taxon>
        <taxon>Bacillati</taxon>
        <taxon>Actinomycetota</taxon>
        <taxon>Actinomycetes</taxon>
        <taxon>Kitasatosporales</taxon>
        <taxon>Streptomycetaceae</taxon>
        <taxon>Streptomyces</taxon>
    </lineage>
</organism>
<proteinExistence type="predicted"/>
<gene>
    <name evidence="1" type="ORF">ACM01_05080</name>
</gene>
<dbReference type="PATRIC" id="fig|1938.3.peg.4938"/>
<comment type="caution">
    <text evidence="1">The sequence shown here is derived from an EMBL/GenBank/DDBJ whole genome shotgun (WGS) entry which is preliminary data.</text>
</comment>
<dbReference type="EMBL" id="LFNT01000003">
    <property type="protein sequence ID" value="KMS76552.1"/>
    <property type="molecule type" value="Genomic_DNA"/>
</dbReference>